<feature type="transmembrane region" description="Helical" evidence="1">
    <location>
        <begin position="59"/>
        <end position="77"/>
    </location>
</feature>
<protein>
    <submittedName>
        <fullName evidence="2">Uncharacterized protein</fullName>
    </submittedName>
</protein>
<evidence type="ECO:0000313" key="3">
    <source>
        <dbReference type="Proteomes" id="UP001060024"/>
    </source>
</evidence>
<keyword evidence="1" id="KW-0472">Membrane</keyword>
<keyword evidence="1" id="KW-0812">Transmembrane</keyword>
<accession>A0A9E7TN18</accession>
<keyword evidence="1" id="KW-1133">Transmembrane helix</keyword>
<name>A0A9E7TN18_9VIRU</name>
<dbReference type="EMBL" id="MW630113">
    <property type="protein sequence ID" value="UUY86199.1"/>
    <property type="molecule type" value="Genomic_DNA"/>
</dbReference>
<evidence type="ECO:0000256" key="1">
    <source>
        <dbReference type="SAM" id="Phobius"/>
    </source>
</evidence>
<evidence type="ECO:0000313" key="2">
    <source>
        <dbReference type="EMBL" id="UUY86199.1"/>
    </source>
</evidence>
<sequence>MGAILGSPDKEYSQDDVDDQCSNAGSTHYYGSDPSQQDDCMIHYPGEGWFANMSMTEKVLLGAVILAVVVMGFRMFTGSGDGNGVSSMAPFSSGGYFSS</sequence>
<dbReference type="Proteomes" id="UP001060024">
    <property type="component" value="Segment"/>
</dbReference>
<reference evidence="2" key="1">
    <citation type="submission" date="2021-02" db="EMBL/GenBank/DDBJ databases">
        <authorList>
            <person name="Chen J."/>
            <person name="Hu H."/>
            <person name="Huang J."/>
            <person name="Yan X."/>
        </authorList>
    </citation>
    <scope>NUCLEOTIDE SEQUENCE</scope>
    <source>
        <strain evidence="2">GDOU</strain>
    </source>
</reference>
<organism evidence="2 3">
    <name type="scientific">Largemouth bass virus</name>
    <dbReference type="NCBI Taxonomy" id="176656"/>
    <lineage>
        <taxon>Viruses</taxon>
        <taxon>Varidnaviria</taxon>
        <taxon>Bamfordvirae</taxon>
        <taxon>Nucleocytoviricota</taxon>
        <taxon>Megaviricetes</taxon>
        <taxon>Pimascovirales</taxon>
        <taxon>Pimascovirales incertae sedis</taxon>
        <taxon>Iridoviridae</taxon>
        <taxon>Alphairidovirinae</taxon>
        <taxon>Ranavirus</taxon>
        <taxon>Ranavirus micropterus1</taxon>
        <taxon>Santee-Cooper ranavirus</taxon>
    </lineage>
</organism>
<proteinExistence type="predicted"/>